<protein>
    <submittedName>
        <fullName evidence="1">Uncharacterized protein</fullName>
    </submittedName>
</protein>
<dbReference type="Proteomes" id="UP000828390">
    <property type="component" value="Unassembled WGS sequence"/>
</dbReference>
<evidence type="ECO:0000313" key="1">
    <source>
        <dbReference type="EMBL" id="KAH3723926.1"/>
    </source>
</evidence>
<gene>
    <name evidence="1" type="ORF">DPMN_049724</name>
</gene>
<reference evidence="1" key="2">
    <citation type="submission" date="2020-11" db="EMBL/GenBank/DDBJ databases">
        <authorList>
            <person name="McCartney M.A."/>
            <person name="Auch B."/>
            <person name="Kono T."/>
            <person name="Mallez S."/>
            <person name="Becker A."/>
            <person name="Gohl D.M."/>
            <person name="Silverstein K.A.T."/>
            <person name="Koren S."/>
            <person name="Bechman K.B."/>
            <person name="Herman A."/>
            <person name="Abrahante J.E."/>
            <person name="Garbe J."/>
        </authorList>
    </citation>
    <scope>NUCLEOTIDE SEQUENCE</scope>
    <source>
        <strain evidence="1">Duluth1</strain>
        <tissue evidence="1">Whole animal</tissue>
    </source>
</reference>
<reference evidence="1" key="1">
    <citation type="journal article" date="2019" name="bioRxiv">
        <title>The Genome of the Zebra Mussel, Dreissena polymorpha: A Resource for Invasive Species Research.</title>
        <authorList>
            <person name="McCartney M.A."/>
            <person name="Auch B."/>
            <person name="Kono T."/>
            <person name="Mallez S."/>
            <person name="Zhang Y."/>
            <person name="Obille A."/>
            <person name="Becker A."/>
            <person name="Abrahante J.E."/>
            <person name="Garbe J."/>
            <person name="Badalamenti J.P."/>
            <person name="Herman A."/>
            <person name="Mangelson H."/>
            <person name="Liachko I."/>
            <person name="Sullivan S."/>
            <person name="Sone E.D."/>
            <person name="Koren S."/>
            <person name="Silverstein K.A.T."/>
            <person name="Beckman K.B."/>
            <person name="Gohl D.M."/>
        </authorList>
    </citation>
    <scope>NUCLEOTIDE SEQUENCE</scope>
    <source>
        <strain evidence="1">Duluth1</strain>
        <tissue evidence="1">Whole animal</tissue>
    </source>
</reference>
<dbReference type="AlphaFoldDB" id="A0A9D4HMD9"/>
<organism evidence="1 2">
    <name type="scientific">Dreissena polymorpha</name>
    <name type="common">Zebra mussel</name>
    <name type="synonym">Mytilus polymorpha</name>
    <dbReference type="NCBI Taxonomy" id="45954"/>
    <lineage>
        <taxon>Eukaryota</taxon>
        <taxon>Metazoa</taxon>
        <taxon>Spiralia</taxon>
        <taxon>Lophotrochozoa</taxon>
        <taxon>Mollusca</taxon>
        <taxon>Bivalvia</taxon>
        <taxon>Autobranchia</taxon>
        <taxon>Heteroconchia</taxon>
        <taxon>Euheterodonta</taxon>
        <taxon>Imparidentia</taxon>
        <taxon>Neoheterodontei</taxon>
        <taxon>Myida</taxon>
        <taxon>Dreissenoidea</taxon>
        <taxon>Dreissenidae</taxon>
        <taxon>Dreissena</taxon>
    </lineage>
</organism>
<proteinExistence type="predicted"/>
<keyword evidence="2" id="KW-1185">Reference proteome</keyword>
<name>A0A9D4HMD9_DREPO</name>
<dbReference type="EMBL" id="JAIWYP010000012">
    <property type="protein sequence ID" value="KAH3723926.1"/>
    <property type="molecule type" value="Genomic_DNA"/>
</dbReference>
<accession>A0A9D4HMD9</accession>
<sequence>MVVKAQHVPIVFGADTISLCLLKHPGFLFTNTGHPMQLLAPGLSAAQRDYLRDNVRYCQLGVNKRIQHEYNDDRKQVVACEDGLGKPYRNRQREERGMRAAVDPTPAKEQRTRVRFNKKLQNTTVVARLCGRPTVVGCQLTNCRVHGEICRDCGRMTVWSVDCGCCSRYF</sequence>
<comment type="caution">
    <text evidence="1">The sequence shown here is derived from an EMBL/GenBank/DDBJ whole genome shotgun (WGS) entry which is preliminary data.</text>
</comment>
<evidence type="ECO:0000313" key="2">
    <source>
        <dbReference type="Proteomes" id="UP000828390"/>
    </source>
</evidence>